<dbReference type="RefSeq" id="XP_056849110.1">
    <property type="nucleotide sequence ID" value="XM_056993130.1"/>
</dbReference>
<evidence type="ECO:0000313" key="6">
    <source>
        <dbReference type="RefSeq" id="XP_056863016.1"/>
    </source>
</evidence>
<dbReference type="KEGG" id="rsz:130510586"/>
<name>A0A9W3BWY8_RAPSA</name>
<dbReference type="OrthoDB" id="1135189at2759"/>
<protein>
    <submittedName>
        <fullName evidence="3">Uncharacterized protein LOC130496073 isoform X1</fullName>
    </submittedName>
    <submittedName>
        <fullName evidence="4">Uncharacterized protein LOC130499166 isoform X1</fullName>
    </submittedName>
    <submittedName>
        <fullName evidence="5">Uncharacterized protein LOC130502706 isoform X1</fullName>
    </submittedName>
    <submittedName>
        <fullName evidence="6">Uncharacterized protein LOC130510586 isoform X1</fullName>
    </submittedName>
    <submittedName>
        <fullName evidence="7">Uncharacterized protein LOC130510681 isoform X1</fullName>
    </submittedName>
</protein>
<accession>A0A9W3BWY8</accession>
<dbReference type="RefSeq" id="XP_056853477.1">
    <property type="nucleotide sequence ID" value="XM_056997497.1"/>
</dbReference>
<feature type="region of interest" description="Disordered" evidence="1">
    <location>
        <begin position="78"/>
        <end position="107"/>
    </location>
</feature>
<evidence type="ECO:0000313" key="5">
    <source>
        <dbReference type="RefSeq" id="XP_056853477.1"/>
    </source>
</evidence>
<dbReference type="RefSeq" id="XP_056863016.1">
    <property type="nucleotide sequence ID" value="XM_057007036.1"/>
</dbReference>
<dbReference type="KEGG" id="rsz:130502706"/>
<evidence type="ECO:0000313" key="7">
    <source>
        <dbReference type="RefSeq" id="XP_056863221.1"/>
    </source>
</evidence>
<evidence type="ECO:0000313" key="3">
    <source>
        <dbReference type="RefSeq" id="XP_056843807.1"/>
    </source>
</evidence>
<dbReference type="Proteomes" id="UP000504610">
    <property type="component" value="Chromosome 4"/>
</dbReference>
<keyword evidence="2" id="KW-1185">Reference proteome</keyword>
<dbReference type="AlphaFoldDB" id="A0A9W3BWY8"/>
<proteinExistence type="predicted"/>
<reference evidence="2" key="1">
    <citation type="journal article" date="2019" name="Database">
        <title>The radish genome database (RadishGD): an integrated information resource for radish genomics.</title>
        <authorList>
            <person name="Yu H.J."/>
            <person name="Baek S."/>
            <person name="Lee Y.J."/>
            <person name="Cho A."/>
            <person name="Mun J.H."/>
        </authorList>
    </citation>
    <scope>NUCLEOTIDE SEQUENCE [LARGE SCALE GENOMIC DNA]</scope>
    <source>
        <strain evidence="2">cv. WK10039</strain>
    </source>
</reference>
<dbReference type="RefSeq" id="XP_056863221.1">
    <property type="nucleotide sequence ID" value="XM_057007241.1"/>
</dbReference>
<evidence type="ECO:0000313" key="2">
    <source>
        <dbReference type="Proteomes" id="UP000504610"/>
    </source>
</evidence>
<feature type="compositionally biased region" description="Polar residues" evidence="1">
    <location>
        <begin position="81"/>
        <end position="92"/>
    </location>
</feature>
<dbReference type="KEGG" id="rsz:130499166"/>
<evidence type="ECO:0000256" key="1">
    <source>
        <dbReference type="SAM" id="MobiDB-lite"/>
    </source>
</evidence>
<reference evidence="3 4" key="2">
    <citation type="submission" date="2025-04" db="UniProtKB">
        <authorList>
            <consortium name="RefSeq"/>
        </authorList>
    </citation>
    <scope>IDENTIFICATION</scope>
    <source>
        <tissue evidence="3 4">Leaf</tissue>
    </source>
</reference>
<sequence>MAPRRCRIYINIPAVAPPSSRQDCSGLRSWEARNIASSCGLTCSSWTSTQLKNKDEDRVVKNNEGLPQPFLGSCNDRARQLQASSSGVQSPGGSKESDPVKVARGVKAISRRTQSLVERFERRDTITLPEER</sequence>
<dbReference type="Proteomes" id="UP000504610">
    <property type="component" value="Chromosome 6"/>
</dbReference>
<dbReference type="GeneID" id="130496073"/>
<dbReference type="RefSeq" id="XP_056843807.1">
    <property type="nucleotide sequence ID" value="XM_056987827.1"/>
</dbReference>
<evidence type="ECO:0000313" key="4">
    <source>
        <dbReference type="RefSeq" id="XP_056849110.1"/>
    </source>
</evidence>
<gene>
    <name evidence="3" type="primary">LOC130496073</name>
    <name evidence="4" type="synonym">LOC130499166</name>
    <name evidence="5" type="synonym">LOC130502706</name>
    <name evidence="6" type="synonym">LOC130510586</name>
    <name evidence="7" type="synonym">LOC130510681</name>
</gene>
<dbReference type="KEGG" id="rsz:130510681"/>
<organism evidence="2 3">
    <name type="scientific">Raphanus sativus</name>
    <name type="common">Radish</name>
    <name type="synonym">Raphanus raphanistrum var. sativus</name>
    <dbReference type="NCBI Taxonomy" id="3726"/>
    <lineage>
        <taxon>Eukaryota</taxon>
        <taxon>Viridiplantae</taxon>
        <taxon>Streptophyta</taxon>
        <taxon>Embryophyta</taxon>
        <taxon>Tracheophyta</taxon>
        <taxon>Spermatophyta</taxon>
        <taxon>Magnoliopsida</taxon>
        <taxon>eudicotyledons</taxon>
        <taxon>Gunneridae</taxon>
        <taxon>Pentapetalae</taxon>
        <taxon>rosids</taxon>
        <taxon>malvids</taxon>
        <taxon>Brassicales</taxon>
        <taxon>Brassicaceae</taxon>
        <taxon>Brassiceae</taxon>
        <taxon>Raphanus</taxon>
    </lineage>
</organism>
<dbReference type="KEGG" id="rsz:130496073"/>
<dbReference type="Proteomes" id="UP000504610">
    <property type="component" value="Chromosome 2"/>
</dbReference>